<dbReference type="EMBL" id="FMYV01000001">
    <property type="protein sequence ID" value="SDC06131.1"/>
    <property type="molecule type" value="Genomic_DNA"/>
</dbReference>
<dbReference type="InterPro" id="IPR000014">
    <property type="entry name" value="PAS"/>
</dbReference>
<dbReference type="NCBIfam" id="TIGR00229">
    <property type="entry name" value="sensory_box"/>
    <property type="match status" value="1"/>
</dbReference>
<protein>
    <submittedName>
        <fullName evidence="2">PAS domain S-box-containing protein</fullName>
    </submittedName>
</protein>
<dbReference type="SUPFAM" id="SSF55785">
    <property type="entry name" value="PYP-like sensor domain (PAS domain)"/>
    <property type="match status" value="1"/>
</dbReference>
<accession>A0A1G6II64</accession>
<dbReference type="PROSITE" id="PS50112">
    <property type="entry name" value="PAS"/>
    <property type="match status" value="1"/>
</dbReference>
<evidence type="ECO:0000313" key="3">
    <source>
        <dbReference type="Proteomes" id="UP000199322"/>
    </source>
</evidence>
<dbReference type="Proteomes" id="UP000199322">
    <property type="component" value="Unassembled WGS sequence"/>
</dbReference>
<dbReference type="Gene3D" id="3.30.450.20">
    <property type="entry name" value="PAS domain"/>
    <property type="match status" value="1"/>
</dbReference>
<dbReference type="RefSeq" id="WP_176759809.1">
    <property type="nucleotide sequence ID" value="NZ_FMYV01000001.1"/>
</dbReference>
<dbReference type="STRING" id="28234.SAMN04488588_0387"/>
<dbReference type="AlphaFoldDB" id="A0A1G6II64"/>
<dbReference type="Pfam" id="PF13426">
    <property type="entry name" value="PAS_9"/>
    <property type="match status" value="1"/>
</dbReference>
<evidence type="ECO:0000313" key="2">
    <source>
        <dbReference type="EMBL" id="SDC06131.1"/>
    </source>
</evidence>
<keyword evidence="3" id="KW-1185">Reference proteome</keyword>
<feature type="domain" description="PAS" evidence="1">
    <location>
        <begin position="5"/>
        <end position="76"/>
    </location>
</feature>
<gene>
    <name evidence="2" type="ORF">SAMN04488588_0387</name>
</gene>
<sequence>MSNLSKNVWELIMDYDPNGIMAVDEDFTIKLVNPSFAKMFYLQGKDIIGRSVFEFFNDFEDYRLIMEEDEKILKKIHTYENYGLTVSEVTFRIKSEKLIVKIFHDITDQVEKEKELKYLKIHIIEEVQKIVDKQMKTGQEIASILGETTAETKATLVKLLDILKKEK</sequence>
<name>A0A1G6II64_9BACT</name>
<proteinExistence type="predicted"/>
<evidence type="ECO:0000259" key="1">
    <source>
        <dbReference type="PROSITE" id="PS50112"/>
    </source>
</evidence>
<dbReference type="CDD" id="cd00130">
    <property type="entry name" value="PAS"/>
    <property type="match status" value="1"/>
</dbReference>
<dbReference type="SMART" id="SM00091">
    <property type="entry name" value="PAS"/>
    <property type="match status" value="1"/>
</dbReference>
<dbReference type="InterPro" id="IPR035965">
    <property type="entry name" value="PAS-like_dom_sf"/>
</dbReference>
<organism evidence="2 3">
    <name type="scientific">Geotoga petraea</name>
    <dbReference type="NCBI Taxonomy" id="28234"/>
    <lineage>
        <taxon>Bacteria</taxon>
        <taxon>Thermotogati</taxon>
        <taxon>Thermotogota</taxon>
        <taxon>Thermotogae</taxon>
        <taxon>Petrotogales</taxon>
        <taxon>Petrotogaceae</taxon>
        <taxon>Geotoga</taxon>
    </lineage>
</organism>
<reference evidence="2 3" key="1">
    <citation type="submission" date="2016-10" db="EMBL/GenBank/DDBJ databases">
        <authorList>
            <person name="de Groot N.N."/>
        </authorList>
    </citation>
    <scope>NUCLEOTIDE SEQUENCE [LARGE SCALE GENOMIC DNA]</scope>
    <source>
        <strain evidence="2 3">WG14</strain>
    </source>
</reference>